<dbReference type="InterPro" id="IPR001247">
    <property type="entry name" value="ExoRNase_PH_dom1"/>
</dbReference>
<dbReference type="Gene3D" id="3.30.230.70">
    <property type="entry name" value="GHMP Kinase, N-terminal domain"/>
    <property type="match status" value="1"/>
</dbReference>
<dbReference type="InterPro" id="IPR033196">
    <property type="entry name" value="Rrp43"/>
</dbReference>
<evidence type="ECO:0000256" key="3">
    <source>
        <dbReference type="ARBA" id="ARBA00006678"/>
    </source>
</evidence>
<dbReference type="GO" id="GO:0000177">
    <property type="term" value="C:cytoplasmic exosome (RNase complex)"/>
    <property type="evidence" value="ECO:0007669"/>
    <property type="project" value="TreeGrafter"/>
</dbReference>
<keyword evidence="7" id="KW-0694">RNA-binding</keyword>
<dbReference type="GO" id="GO:0034475">
    <property type="term" value="P:U4 snRNA 3'-end processing"/>
    <property type="evidence" value="ECO:0007669"/>
    <property type="project" value="TreeGrafter"/>
</dbReference>
<accession>A0AA88Y830</accession>
<keyword evidence="4" id="KW-0963">Cytoplasm</keyword>
<evidence type="ECO:0000256" key="8">
    <source>
        <dbReference type="ARBA" id="ARBA00023242"/>
    </source>
</evidence>
<dbReference type="PANTHER" id="PTHR11097:SF9">
    <property type="entry name" value="EXOSOME COMPLEX COMPONENT RRP43"/>
    <property type="match status" value="1"/>
</dbReference>
<evidence type="ECO:0000313" key="12">
    <source>
        <dbReference type="EMBL" id="KAK3099647.1"/>
    </source>
</evidence>
<protein>
    <recommendedName>
        <fullName evidence="9">Ribosomal RNA-processing protein 43</fullName>
    </recommendedName>
</protein>
<evidence type="ECO:0000256" key="5">
    <source>
        <dbReference type="ARBA" id="ARBA00022552"/>
    </source>
</evidence>
<dbReference type="GO" id="GO:0035925">
    <property type="term" value="F:mRNA 3'-UTR AU-rich region binding"/>
    <property type="evidence" value="ECO:0007669"/>
    <property type="project" value="TreeGrafter"/>
</dbReference>
<evidence type="ECO:0000256" key="6">
    <source>
        <dbReference type="ARBA" id="ARBA00022835"/>
    </source>
</evidence>
<evidence type="ECO:0000256" key="4">
    <source>
        <dbReference type="ARBA" id="ARBA00022490"/>
    </source>
</evidence>
<sequence>MVDHFKIARPLEFYEKFIQQEVRPDGRELGEFRSTVCNLSCITTANGSALIKIGNTTIICGIKAELASPASEEPCKGFIIPNLELSPMCSSRFRSGPPGEQAQVASQFLADVIKNSKCVDLETLCVESGKLVWVLHCDLICLDYDGNITDASILALIAALQTTKLPKVKLNEDTDKFETFESDLVSLALLSHPVSTTFSILGDQILIVDPTSEEESLSMGTITIVALVDKICMVYKPGGNPIASEQLPTLFERAIERGKEVRSLVDKTFSSAS</sequence>
<dbReference type="Pfam" id="PF01138">
    <property type="entry name" value="RNase_PH"/>
    <property type="match status" value="1"/>
</dbReference>
<keyword evidence="5" id="KW-0698">rRNA processing</keyword>
<keyword evidence="6" id="KW-0271">Exosome</keyword>
<dbReference type="PANTHER" id="PTHR11097">
    <property type="entry name" value="EXOSOME COMPLEX EXONUCLEASE RIBOSOMAL RNA PROCESSING PROTEIN"/>
    <property type="match status" value="1"/>
</dbReference>
<dbReference type="InterPro" id="IPR036345">
    <property type="entry name" value="ExoRNase_PH_dom2_sf"/>
</dbReference>
<evidence type="ECO:0000256" key="2">
    <source>
        <dbReference type="ARBA" id="ARBA00004604"/>
    </source>
</evidence>
<evidence type="ECO:0000313" key="13">
    <source>
        <dbReference type="Proteomes" id="UP001186944"/>
    </source>
</evidence>
<keyword evidence="8" id="KW-0539">Nucleus</keyword>
<name>A0AA88Y830_PINIB</name>
<proteinExistence type="inferred from homology"/>
<dbReference type="GO" id="GO:0005730">
    <property type="term" value="C:nucleolus"/>
    <property type="evidence" value="ECO:0007669"/>
    <property type="project" value="UniProtKB-SubCell"/>
</dbReference>
<dbReference type="InterPro" id="IPR050590">
    <property type="entry name" value="Exosome_comp_Rrp42_subfam"/>
</dbReference>
<dbReference type="EMBL" id="VSWD01000006">
    <property type="protein sequence ID" value="KAK3099647.1"/>
    <property type="molecule type" value="Genomic_DNA"/>
</dbReference>
<dbReference type="SUPFAM" id="SSF55666">
    <property type="entry name" value="Ribonuclease PH domain 2-like"/>
    <property type="match status" value="1"/>
</dbReference>
<dbReference type="InterPro" id="IPR015847">
    <property type="entry name" value="ExoRNase_PH_dom2"/>
</dbReference>
<dbReference type="Pfam" id="PF03725">
    <property type="entry name" value="RNase_PH_C"/>
    <property type="match status" value="1"/>
</dbReference>
<dbReference type="InterPro" id="IPR020568">
    <property type="entry name" value="Ribosomal_Su5_D2-typ_SF"/>
</dbReference>
<feature type="domain" description="Exoribonuclease phosphorolytic" evidence="11">
    <location>
        <begin position="193"/>
        <end position="256"/>
    </location>
</feature>
<keyword evidence="13" id="KW-1185">Reference proteome</keyword>
<gene>
    <name evidence="12" type="ORF">FSP39_007478</name>
</gene>
<dbReference type="FunFam" id="3.30.230.70:FF:000017">
    <property type="entry name" value="Exosome complex component Rrp42"/>
    <property type="match status" value="1"/>
</dbReference>
<organism evidence="12 13">
    <name type="scientific">Pinctada imbricata</name>
    <name type="common">Atlantic pearl-oyster</name>
    <name type="synonym">Pinctada martensii</name>
    <dbReference type="NCBI Taxonomy" id="66713"/>
    <lineage>
        <taxon>Eukaryota</taxon>
        <taxon>Metazoa</taxon>
        <taxon>Spiralia</taxon>
        <taxon>Lophotrochozoa</taxon>
        <taxon>Mollusca</taxon>
        <taxon>Bivalvia</taxon>
        <taxon>Autobranchia</taxon>
        <taxon>Pteriomorphia</taxon>
        <taxon>Pterioida</taxon>
        <taxon>Pterioidea</taxon>
        <taxon>Pteriidae</taxon>
        <taxon>Pinctada</taxon>
    </lineage>
</organism>
<comment type="similarity">
    <text evidence="3">Belongs to the RNase PH family.</text>
</comment>
<comment type="subcellular location">
    <subcellularLocation>
        <location evidence="1">Cytoplasm</location>
    </subcellularLocation>
    <subcellularLocation>
        <location evidence="2">Nucleus</location>
        <location evidence="2">Nucleolus</location>
    </subcellularLocation>
</comment>
<dbReference type="SUPFAM" id="SSF54211">
    <property type="entry name" value="Ribosomal protein S5 domain 2-like"/>
    <property type="match status" value="1"/>
</dbReference>
<dbReference type="GO" id="GO:0034476">
    <property type="term" value="P:U5 snRNA 3'-end processing"/>
    <property type="evidence" value="ECO:0007669"/>
    <property type="project" value="TreeGrafter"/>
</dbReference>
<dbReference type="GO" id="GO:0016075">
    <property type="term" value="P:rRNA catabolic process"/>
    <property type="evidence" value="ECO:0007669"/>
    <property type="project" value="TreeGrafter"/>
</dbReference>
<evidence type="ECO:0000259" key="11">
    <source>
        <dbReference type="Pfam" id="PF03725"/>
    </source>
</evidence>
<evidence type="ECO:0000256" key="7">
    <source>
        <dbReference type="ARBA" id="ARBA00022884"/>
    </source>
</evidence>
<dbReference type="InterPro" id="IPR027408">
    <property type="entry name" value="PNPase/RNase_PH_dom_sf"/>
</dbReference>
<evidence type="ECO:0000259" key="10">
    <source>
        <dbReference type="Pfam" id="PF01138"/>
    </source>
</evidence>
<comment type="caution">
    <text evidence="12">The sequence shown here is derived from an EMBL/GenBank/DDBJ whole genome shotgun (WGS) entry which is preliminary data.</text>
</comment>
<dbReference type="CDD" id="cd11369">
    <property type="entry name" value="RNase_PH_RRP43"/>
    <property type="match status" value="1"/>
</dbReference>
<evidence type="ECO:0000256" key="9">
    <source>
        <dbReference type="ARBA" id="ARBA00030617"/>
    </source>
</evidence>
<dbReference type="GO" id="GO:0071028">
    <property type="term" value="P:nuclear mRNA surveillance"/>
    <property type="evidence" value="ECO:0007669"/>
    <property type="project" value="TreeGrafter"/>
</dbReference>
<dbReference type="AlphaFoldDB" id="A0AA88Y830"/>
<dbReference type="GO" id="GO:0071035">
    <property type="term" value="P:nuclear polyadenylation-dependent rRNA catabolic process"/>
    <property type="evidence" value="ECO:0007669"/>
    <property type="project" value="TreeGrafter"/>
</dbReference>
<dbReference type="Proteomes" id="UP001186944">
    <property type="component" value="Unassembled WGS sequence"/>
</dbReference>
<reference evidence="12" key="1">
    <citation type="submission" date="2019-08" db="EMBL/GenBank/DDBJ databases">
        <title>The improved chromosome-level genome for the pearl oyster Pinctada fucata martensii using PacBio sequencing and Hi-C.</title>
        <authorList>
            <person name="Zheng Z."/>
        </authorList>
    </citation>
    <scope>NUCLEOTIDE SEQUENCE</scope>
    <source>
        <strain evidence="12">ZZ-2019</strain>
        <tissue evidence="12">Adductor muscle</tissue>
    </source>
</reference>
<evidence type="ECO:0000256" key="1">
    <source>
        <dbReference type="ARBA" id="ARBA00004496"/>
    </source>
</evidence>
<feature type="domain" description="Exoribonuclease phosphorolytic" evidence="10">
    <location>
        <begin position="31"/>
        <end position="166"/>
    </location>
</feature>
<dbReference type="GO" id="GO:0000467">
    <property type="term" value="P:exonucleolytic trimming to generate mature 3'-end of 5.8S rRNA from tricistronic rRNA transcript (SSU-rRNA, 5.8S rRNA, LSU-rRNA)"/>
    <property type="evidence" value="ECO:0007669"/>
    <property type="project" value="TreeGrafter"/>
</dbReference>
<dbReference type="GO" id="GO:0000176">
    <property type="term" value="C:nuclear exosome (RNase complex)"/>
    <property type="evidence" value="ECO:0007669"/>
    <property type="project" value="TreeGrafter"/>
</dbReference>
<dbReference type="GO" id="GO:0034473">
    <property type="term" value="P:U1 snRNA 3'-end processing"/>
    <property type="evidence" value="ECO:0007669"/>
    <property type="project" value="TreeGrafter"/>
</dbReference>
<dbReference type="GO" id="GO:0071038">
    <property type="term" value="P:TRAMP-dependent tRNA surveillance pathway"/>
    <property type="evidence" value="ECO:0007669"/>
    <property type="project" value="TreeGrafter"/>
</dbReference>